<proteinExistence type="predicted"/>
<sequence length="77" mass="8690">MFPSIILPCATFVPHRYLRSQPPSLAAPSFIQSLSPASLTLPTPFISFLFSPDTNPYPRRKTNLKLKPTPNYYPRLA</sequence>
<dbReference type="AlphaFoldDB" id="A0AA40F0I9"/>
<dbReference type="Proteomes" id="UP001172155">
    <property type="component" value="Unassembled WGS sequence"/>
</dbReference>
<organism evidence="1 2">
    <name type="scientific">Schizothecium vesticola</name>
    <dbReference type="NCBI Taxonomy" id="314040"/>
    <lineage>
        <taxon>Eukaryota</taxon>
        <taxon>Fungi</taxon>
        <taxon>Dikarya</taxon>
        <taxon>Ascomycota</taxon>
        <taxon>Pezizomycotina</taxon>
        <taxon>Sordariomycetes</taxon>
        <taxon>Sordariomycetidae</taxon>
        <taxon>Sordariales</taxon>
        <taxon>Schizotheciaceae</taxon>
        <taxon>Schizothecium</taxon>
    </lineage>
</organism>
<keyword evidence="2" id="KW-1185">Reference proteome</keyword>
<accession>A0AA40F0I9</accession>
<dbReference type="EMBL" id="JAUKUD010000003">
    <property type="protein sequence ID" value="KAK0748924.1"/>
    <property type="molecule type" value="Genomic_DNA"/>
</dbReference>
<reference evidence="1" key="1">
    <citation type="submission" date="2023-06" db="EMBL/GenBank/DDBJ databases">
        <title>Genome-scale phylogeny and comparative genomics of the fungal order Sordariales.</title>
        <authorList>
            <consortium name="Lawrence Berkeley National Laboratory"/>
            <person name="Hensen N."/>
            <person name="Bonometti L."/>
            <person name="Westerberg I."/>
            <person name="Brannstrom I.O."/>
            <person name="Guillou S."/>
            <person name="Cros-Aarteil S."/>
            <person name="Calhoun S."/>
            <person name="Haridas S."/>
            <person name="Kuo A."/>
            <person name="Mondo S."/>
            <person name="Pangilinan J."/>
            <person name="Riley R."/>
            <person name="LaButti K."/>
            <person name="Andreopoulos B."/>
            <person name="Lipzen A."/>
            <person name="Chen C."/>
            <person name="Yanf M."/>
            <person name="Daum C."/>
            <person name="Ng V."/>
            <person name="Clum A."/>
            <person name="Steindorff A."/>
            <person name="Ohm R."/>
            <person name="Martin F."/>
            <person name="Silar P."/>
            <person name="Natvig D."/>
            <person name="Lalanne C."/>
            <person name="Gautier V."/>
            <person name="Ament-velasquez S.L."/>
            <person name="Kruys A."/>
            <person name="Hutchinson M.I."/>
            <person name="Powell A.J."/>
            <person name="Barry K."/>
            <person name="Miller A.N."/>
            <person name="Grigoriev I.V."/>
            <person name="Debuchy R."/>
            <person name="Gladieux P."/>
            <person name="Thoren M.H."/>
            <person name="Johannesson H."/>
        </authorList>
    </citation>
    <scope>NUCLEOTIDE SEQUENCE</scope>
    <source>
        <strain evidence="1">SMH3187-1</strain>
    </source>
</reference>
<gene>
    <name evidence="1" type="ORF">B0T18DRAFT_405449</name>
</gene>
<comment type="caution">
    <text evidence="1">The sequence shown here is derived from an EMBL/GenBank/DDBJ whole genome shotgun (WGS) entry which is preliminary data.</text>
</comment>
<evidence type="ECO:0000313" key="1">
    <source>
        <dbReference type="EMBL" id="KAK0748924.1"/>
    </source>
</evidence>
<name>A0AA40F0I9_9PEZI</name>
<evidence type="ECO:0000313" key="2">
    <source>
        <dbReference type="Proteomes" id="UP001172155"/>
    </source>
</evidence>
<protein>
    <submittedName>
        <fullName evidence="1">Uncharacterized protein</fullName>
    </submittedName>
</protein>